<dbReference type="EMBL" id="JABBFX010000003">
    <property type="protein sequence ID" value="NML47688.1"/>
    <property type="molecule type" value="Genomic_DNA"/>
</dbReference>
<evidence type="ECO:0000259" key="8">
    <source>
        <dbReference type="PROSITE" id="PS50850"/>
    </source>
</evidence>
<organism evidence="9 10">
    <name type="scientific">Ramlibacter agri</name>
    <dbReference type="NCBI Taxonomy" id="2728837"/>
    <lineage>
        <taxon>Bacteria</taxon>
        <taxon>Pseudomonadati</taxon>
        <taxon>Pseudomonadota</taxon>
        <taxon>Betaproteobacteria</taxon>
        <taxon>Burkholderiales</taxon>
        <taxon>Comamonadaceae</taxon>
        <taxon>Ramlibacter</taxon>
    </lineage>
</organism>
<feature type="transmembrane region" description="Helical" evidence="7">
    <location>
        <begin position="274"/>
        <end position="295"/>
    </location>
</feature>
<feature type="transmembrane region" description="Helical" evidence="7">
    <location>
        <begin position="42"/>
        <end position="62"/>
    </location>
</feature>
<protein>
    <submittedName>
        <fullName evidence="9">MFS transporter</fullName>
    </submittedName>
</protein>
<feature type="domain" description="Major facilitator superfamily (MFS) profile" evidence="8">
    <location>
        <begin position="6"/>
        <end position="396"/>
    </location>
</feature>
<gene>
    <name evidence="9" type="ORF">HHL11_28320</name>
</gene>
<keyword evidence="6 7" id="KW-0472">Membrane</keyword>
<dbReference type="AlphaFoldDB" id="A0A848HIY2"/>
<dbReference type="GO" id="GO:0022857">
    <property type="term" value="F:transmembrane transporter activity"/>
    <property type="evidence" value="ECO:0007669"/>
    <property type="project" value="InterPro"/>
</dbReference>
<dbReference type="Proteomes" id="UP000541185">
    <property type="component" value="Unassembled WGS sequence"/>
</dbReference>
<dbReference type="Pfam" id="PF07690">
    <property type="entry name" value="MFS_1"/>
    <property type="match status" value="1"/>
</dbReference>
<feature type="transmembrane region" description="Helical" evidence="7">
    <location>
        <begin position="307"/>
        <end position="329"/>
    </location>
</feature>
<feature type="transmembrane region" description="Helical" evidence="7">
    <location>
        <begin position="341"/>
        <end position="362"/>
    </location>
</feature>
<dbReference type="InterPro" id="IPR036259">
    <property type="entry name" value="MFS_trans_sf"/>
</dbReference>
<dbReference type="RefSeq" id="WP_169421951.1">
    <property type="nucleotide sequence ID" value="NZ_JABBFX010000003.1"/>
</dbReference>
<dbReference type="GO" id="GO:0005886">
    <property type="term" value="C:plasma membrane"/>
    <property type="evidence" value="ECO:0007669"/>
    <property type="project" value="UniProtKB-SubCell"/>
</dbReference>
<feature type="transmembrane region" description="Helical" evidence="7">
    <location>
        <begin position="374"/>
        <end position="395"/>
    </location>
</feature>
<dbReference type="CDD" id="cd06174">
    <property type="entry name" value="MFS"/>
    <property type="match status" value="1"/>
</dbReference>
<dbReference type="PANTHER" id="PTHR42718:SF46">
    <property type="entry name" value="BLR6921 PROTEIN"/>
    <property type="match status" value="1"/>
</dbReference>
<dbReference type="InterPro" id="IPR020846">
    <property type="entry name" value="MFS_dom"/>
</dbReference>
<comment type="subcellular location">
    <subcellularLocation>
        <location evidence="1">Cell membrane</location>
        <topology evidence="1">Multi-pass membrane protein</topology>
    </subcellularLocation>
</comment>
<dbReference type="InterPro" id="IPR011701">
    <property type="entry name" value="MFS"/>
</dbReference>
<evidence type="ECO:0000256" key="6">
    <source>
        <dbReference type="ARBA" id="ARBA00023136"/>
    </source>
</evidence>
<evidence type="ECO:0000256" key="7">
    <source>
        <dbReference type="SAM" id="Phobius"/>
    </source>
</evidence>
<comment type="caution">
    <text evidence="9">The sequence shown here is derived from an EMBL/GenBank/DDBJ whole genome shotgun (WGS) entry which is preliminary data.</text>
</comment>
<evidence type="ECO:0000256" key="5">
    <source>
        <dbReference type="ARBA" id="ARBA00022989"/>
    </source>
</evidence>
<accession>A0A848HIY2</accession>
<sequence>MGRLHPASVVVLAGIGAALHVGKLPPAVPVLRDSLHITLVQAGFLLSLVQLAGMTLGLAMGAAADALGPRRTMVLGLVILSAASALGGTATTPAALLALRACEGVGFLLASLPGPSLIRRLVEPQRLAGMLGMWGTYMPFGTGLALLLGPAVMALAGWPAWWWLCGAASLGMALWLWLALPASCDERMAAATAARGGNRIVRTLTARGPWLAAATFAAYSAQWLAVIGFLPTIYAQAGLPGAYAAVATALAATINMAGNIASGRLLQRGVPAPVLLYCGLGAMAIGAILAFAPWTHSTALDALLVRYAGVLMFSAVGGLVPGTLFSVGVRLAPDESTVSSTVGWMLQWSSIGQFCGPPIAAWVAAQTGGWERTWWVTVAFAGVGMLLASVIGGSLRQRGHLRTAAP</sequence>
<dbReference type="Gene3D" id="1.20.1250.20">
    <property type="entry name" value="MFS general substrate transporter like domains"/>
    <property type="match status" value="1"/>
</dbReference>
<feature type="transmembrane region" description="Helical" evidence="7">
    <location>
        <begin position="161"/>
        <end position="180"/>
    </location>
</feature>
<keyword evidence="4 7" id="KW-0812">Transmembrane</keyword>
<evidence type="ECO:0000313" key="9">
    <source>
        <dbReference type="EMBL" id="NML47688.1"/>
    </source>
</evidence>
<feature type="transmembrane region" description="Helical" evidence="7">
    <location>
        <begin position="209"/>
        <end position="230"/>
    </location>
</feature>
<evidence type="ECO:0000313" key="10">
    <source>
        <dbReference type="Proteomes" id="UP000541185"/>
    </source>
</evidence>
<feature type="transmembrane region" description="Helical" evidence="7">
    <location>
        <begin position="242"/>
        <end position="262"/>
    </location>
</feature>
<evidence type="ECO:0000256" key="4">
    <source>
        <dbReference type="ARBA" id="ARBA00022692"/>
    </source>
</evidence>
<name>A0A848HIY2_9BURK</name>
<keyword evidence="10" id="KW-1185">Reference proteome</keyword>
<keyword evidence="2" id="KW-0813">Transport</keyword>
<proteinExistence type="predicted"/>
<dbReference type="PROSITE" id="PS50850">
    <property type="entry name" value="MFS"/>
    <property type="match status" value="1"/>
</dbReference>
<evidence type="ECO:0000256" key="2">
    <source>
        <dbReference type="ARBA" id="ARBA00022448"/>
    </source>
</evidence>
<dbReference type="SUPFAM" id="SSF103473">
    <property type="entry name" value="MFS general substrate transporter"/>
    <property type="match status" value="1"/>
</dbReference>
<keyword evidence="5 7" id="KW-1133">Transmembrane helix</keyword>
<reference evidence="9 10" key="1">
    <citation type="submission" date="2020-04" db="EMBL/GenBank/DDBJ databases">
        <title>Ramlibacter sp. G-1-2-2 isolated from soil.</title>
        <authorList>
            <person name="Dahal R.H."/>
        </authorList>
    </citation>
    <scope>NUCLEOTIDE SEQUENCE [LARGE SCALE GENOMIC DNA]</scope>
    <source>
        <strain evidence="9 10">G-1-2-2</strain>
    </source>
</reference>
<feature type="transmembrane region" description="Helical" evidence="7">
    <location>
        <begin position="134"/>
        <end position="155"/>
    </location>
</feature>
<evidence type="ECO:0000256" key="1">
    <source>
        <dbReference type="ARBA" id="ARBA00004651"/>
    </source>
</evidence>
<feature type="transmembrane region" description="Helical" evidence="7">
    <location>
        <begin position="74"/>
        <end position="99"/>
    </location>
</feature>
<evidence type="ECO:0000256" key="3">
    <source>
        <dbReference type="ARBA" id="ARBA00022475"/>
    </source>
</evidence>
<keyword evidence="3" id="KW-1003">Cell membrane</keyword>
<dbReference type="PANTHER" id="PTHR42718">
    <property type="entry name" value="MAJOR FACILITATOR SUPERFAMILY MULTIDRUG TRANSPORTER MFSC"/>
    <property type="match status" value="1"/>
</dbReference>
<feature type="transmembrane region" description="Helical" evidence="7">
    <location>
        <begin position="105"/>
        <end position="122"/>
    </location>
</feature>